<feature type="transmembrane region" description="Helical" evidence="6">
    <location>
        <begin position="178"/>
        <end position="200"/>
    </location>
</feature>
<keyword evidence="7" id="KW-0813">Transport</keyword>
<dbReference type="Pfam" id="PF02653">
    <property type="entry name" value="BPD_transp_2"/>
    <property type="match status" value="1"/>
</dbReference>
<keyword evidence="2" id="KW-1003">Cell membrane</keyword>
<keyword evidence="3 6" id="KW-0812">Transmembrane</keyword>
<keyword evidence="4 6" id="KW-1133">Transmembrane helix</keyword>
<dbReference type="GO" id="GO:0022857">
    <property type="term" value="F:transmembrane transporter activity"/>
    <property type="evidence" value="ECO:0007669"/>
    <property type="project" value="InterPro"/>
</dbReference>
<proteinExistence type="predicted"/>
<comment type="caution">
    <text evidence="7">The sequence shown here is derived from an EMBL/GenBank/DDBJ whole genome shotgun (WGS) entry which is preliminary data.</text>
</comment>
<feature type="transmembrane region" description="Helical" evidence="6">
    <location>
        <begin position="63"/>
        <end position="82"/>
    </location>
</feature>
<dbReference type="GO" id="GO:0005886">
    <property type="term" value="C:plasma membrane"/>
    <property type="evidence" value="ECO:0007669"/>
    <property type="project" value="UniProtKB-SubCell"/>
</dbReference>
<evidence type="ECO:0000256" key="5">
    <source>
        <dbReference type="ARBA" id="ARBA00023136"/>
    </source>
</evidence>
<dbReference type="CDD" id="cd06579">
    <property type="entry name" value="TM_PBP1_transp_AraH_like"/>
    <property type="match status" value="1"/>
</dbReference>
<evidence type="ECO:0000313" key="7">
    <source>
        <dbReference type="EMBL" id="GEL23673.1"/>
    </source>
</evidence>
<keyword evidence="8" id="KW-1185">Reference proteome</keyword>
<dbReference type="OrthoDB" id="9808136at2"/>
<gene>
    <name evidence="7" type="ORF">PSU4_26270</name>
</gene>
<feature type="transmembrane region" description="Helical" evidence="6">
    <location>
        <begin position="308"/>
        <end position="328"/>
    </location>
</feature>
<protein>
    <submittedName>
        <fullName evidence="7">Sugar transporter permease</fullName>
    </submittedName>
</protein>
<dbReference type="Proteomes" id="UP000321685">
    <property type="component" value="Unassembled WGS sequence"/>
</dbReference>
<dbReference type="AlphaFoldDB" id="A0A511DH20"/>
<evidence type="ECO:0000256" key="3">
    <source>
        <dbReference type="ARBA" id="ARBA00022692"/>
    </source>
</evidence>
<feature type="transmembrane region" description="Helical" evidence="6">
    <location>
        <begin position="229"/>
        <end position="251"/>
    </location>
</feature>
<dbReference type="EMBL" id="BJVJ01000022">
    <property type="protein sequence ID" value="GEL23673.1"/>
    <property type="molecule type" value="Genomic_DNA"/>
</dbReference>
<sequence length="340" mass="34455">MTTTDVPPEVDAATPPLQRRGLSPLMREHLRIYAPLVLIVVALGVVTTVYNPAFLSGANIGRLLAANAVLGVLVVGQTLLLVGGQLDLSVGSLVSVGGVVTASFVLHGLPTVVVVAVCLVAGAVIGLCWGLIVAYLKVPPFILTLGGLAVFASLALTLAASTPIPMPAGMTWVRAEVLGVRVAVIVWALVIVLGALLLHFTRFGRNVYAVGANEEAAFLAGVPTARVKMALYSINGLLAGLAGVMFAGRVGAGDPRGGVGLELTVVAAAVLGGASLAGGRGSIVGGVLGVLVVAMVTDSLSFLDVPDTYNQLVLGVILIGAVAVTATSEIRRIRAARRTG</sequence>
<dbReference type="RefSeq" id="WP_147107210.1">
    <property type="nucleotide sequence ID" value="NZ_BJVJ01000022.1"/>
</dbReference>
<evidence type="ECO:0000256" key="2">
    <source>
        <dbReference type="ARBA" id="ARBA00022475"/>
    </source>
</evidence>
<name>A0A511DH20_9PSEU</name>
<accession>A0A511DH20</accession>
<dbReference type="PANTHER" id="PTHR32196">
    <property type="entry name" value="ABC TRANSPORTER PERMEASE PROTEIN YPHD-RELATED-RELATED"/>
    <property type="match status" value="1"/>
</dbReference>
<organism evidence="7 8">
    <name type="scientific">Pseudonocardia sulfidoxydans NBRC 16205</name>
    <dbReference type="NCBI Taxonomy" id="1223511"/>
    <lineage>
        <taxon>Bacteria</taxon>
        <taxon>Bacillati</taxon>
        <taxon>Actinomycetota</taxon>
        <taxon>Actinomycetes</taxon>
        <taxon>Pseudonocardiales</taxon>
        <taxon>Pseudonocardiaceae</taxon>
        <taxon>Pseudonocardia</taxon>
    </lineage>
</organism>
<feature type="transmembrane region" description="Helical" evidence="6">
    <location>
        <begin position="263"/>
        <end position="296"/>
    </location>
</feature>
<feature type="transmembrane region" description="Helical" evidence="6">
    <location>
        <begin position="113"/>
        <end position="136"/>
    </location>
</feature>
<keyword evidence="7" id="KW-0762">Sugar transport</keyword>
<comment type="subcellular location">
    <subcellularLocation>
        <location evidence="1">Cell membrane</location>
        <topology evidence="1">Multi-pass membrane protein</topology>
    </subcellularLocation>
</comment>
<keyword evidence="5 6" id="KW-0472">Membrane</keyword>
<feature type="transmembrane region" description="Helical" evidence="6">
    <location>
        <begin position="142"/>
        <end position="166"/>
    </location>
</feature>
<evidence type="ECO:0000313" key="8">
    <source>
        <dbReference type="Proteomes" id="UP000321685"/>
    </source>
</evidence>
<evidence type="ECO:0000256" key="6">
    <source>
        <dbReference type="SAM" id="Phobius"/>
    </source>
</evidence>
<feature type="transmembrane region" description="Helical" evidence="6">
    <location>
        <begin position="32"/>
        <end position="51"/>
    </location>
</feature>
<reference evidence="7 8" key="1">
    <citation type="submission" date="2019-07" db="EMBL/GenBank/DDBJ databases">
        <title>Whole genome shotgun sequence of Pseudonocardia sulfidoxydans NBRC 16205.</title>
        <authorList>
            <person name="Hosoyama A."/>
            <person name="Uohara A."/>
            <person name="Ohji S."/>
            <person name="Ichikawa N."/>
        </authorList>
    </citation>
    <scope>NUCLEOTIDE SEQUENCE [LARGE SCALE GENOMIC DNA]</scope>
    <source>
        <strain evidence="7 8">NBRC 16205</strain>
    </source>
</reference>
<dbReference type="InterPro" id="IPR001851">
    <property type="entry name" value="ABC_transp_permease"/>
</dbReference>
<evidence type="ECO:0000256" key="1">
    <source>
        <dbReference type="ARBA" id="ARBA00004651"/>
    </source>
</evidence>
<evidence type="ECO:0000256" key="4">
    <source>
        <dbReference type="ARBA" id="ARBA00022989"/>
    </source>
</evidence>